<evidence type="ECO:0000313" key="2">
    <source>
        <dbReference type="Proteomes" id="UP000001881"/>
    </source>
</evidence>
<dbReference type="OMA" id="FIDYQDC"/>
<reference evidence="1 2" key="1">
    <citation type="journal article" date="2010" name="PLoS Genet.">
        <title>De novo assembly of a 40 Mb eukaryotic genome from short sequence reads: Sordaria macrospora, a model organism for fungal morphogenesis.</title>
        <authorList>
            <person name="Nowrousian M."/>
            <person name="Stajich J."/>
            <person name="Chu M."/>
            <person name="Engh I."/>
            <person name="Espagne E."/>
            <person name="Halliday K."/>
            <person name="Kamerewerd J."/>
            <person name="Kempken F."/>
            <person name="Knab B."/>
            <person name="Kuo H.C."/>
            <person name="Osiewacz H.D."/>
            <person name="Poeggeler S."/>
            <person name="Read N."/>
            <person name="Seiler S."/>
            <person name="Smith K."/>
            <person name="Zickler D."/>
            <person name="Kueck U."/>
            <person name="Freitag M."/>
        </authorList>
    </citation>
    <scope>NUCLEOTIDE SEQUENCE [LARGE SCALE GENOMIC DNA]</scope>
    <source>
        <strain evidence="2">ATCC MYA-333 / DSM 997 / K(L3346) / K-hell</strain>
        <tissue evidence="1">Mycelium</tissue>
    </source>
</reference>
<dbReference type="InParanoid" id="F7VWW1"/>
<keyword evidence="2" id="KW-1185">Reference proteome</keyword>
<dbReference type="OrthoDB" id="71437at2759"/>
<dbReference type="Pfam" id="PF20055">
    <property type="entry name" value="DUF6454"/>
    <property type="match status" value="1"/>
</dbReference>
<comment type="caution">
    <text evidence="1">The sequence shown here is derived from an EMBL/GenBank/DDBJ whole genome shotgun (WGS) entry which is preliminary data.</text>
</comment>
<name>F7VWW1_SORMK</name>
<dbReference type="VEuPathDB" id="FungiDB:SMAC_02582"/>
<sequence length="337" mass="37323">MLRALTVLSLLFSKPPQPSGLNITVLQPDVPFVPHPRLLSGAASDSKEIIRQFVQLDRSTKWKLVDKVKFEGDTYEPEGLVRIGDDRYFVSAGEYIVPTVKYNETINGTDRTAGEGFAHMIIFDSKGKRIADASIYRPSLSRSYHNGGIDYDGTYIWATLSQYRPNTTGTLVRMRPDTLVPEPILSVADHQGGAVHDTKSGTVVTLNWGSRKASIWNGHDKPPAPPELTRPKAEVKNPSSFVDYQDCKFLGRYELYGTRPVMLCSGVADLANTRIGGLAIVDMETMVPLHEVPVTLVSELGAAMTKNPMDVAIVDGKMRLYFLPDERNSTLYVYEAV</sequence>
<proteinExistence type="predicted"/>
<protein>
    <submittedName>
        <fullName evidence="1">WGS project CABT00000000 data, contig 2.11</fullName>
    </submittedName>
</protein>
<dbReference type="eggNOG" id="ENOG502SMA1">
    <property type="taxonomic scope" value="Eukaryota"/>
</dbReference>
<dbReference type="SUPFAM" id="SSF75011">
    <property type="entry name" value="3-carboxy-cis,cis-mucoante lactonizing enzyme"/>
    <property type="match status" value="1"/>
</dbReference>
<dbReference type="InterPro" id="IPR046312">
    <property type="entry name" value="DUF6454"/>
</dbReference>
<organism evidence="1 2">
    <name type="scientific">Sordaria macrospora (strain ATCC MYA-333 / DSM 997 / K(L3346) / K-hell)</name>
    <dbReference type="NCBI Taxonomy" id="771870"/>
    <lineage>
        <taxon>Eukaryota</taxon>
        <taxon>Fungi</taxon>
        <taxon>Dikarya</taxon>
        <taxon>Ascomycota</taxon>
        <taxon>Pezizomycotina</taxon>
        <taxon>Sordariomycetes</taxon>
        <taxon>Sordariomycetidae</taxon>
        <taxon>Sordariales</taxon>
        <taxon>Sordariaceae</taxon>
        <taxon>Sordaria</taxon>
    </lineage>
</organism>
<dbReference type="AlphaFoldDB" id="F7VWW1"/>
<accession>F7VWW1</accession>
<gene>
    <name evidence="1" type="ORF">SMAC_02582</name>
</gene>
<evidence type="ECO:0000313" key="1">
    <source>
        <dbReference type="EMBL" id="CCC10002.1"/>
    </source>
</evidence>
<dbReference type="EMBL" id="CABT02000011">
    <property type="protein sequence ID" value="CCC10002.1"/>
    <property type="molecule type" value="Genomic_DNA"/>
</dbReference>
<dbReference type="HOGENOM" id="CLU_062358_0_0_1"/>
<dbReference type="Proteomes" id="UP000001881">
    <property type="component" value="Unassembled WGS sequence"/>
</dbReference>